<keyword evidence="5" id="KW-1185">Reference proteome</keyword>
<sequence length="111" mass="12310">MVTAIAEYLPQSDDELHFEVGDELFVNLAFADGWGTGMNTRTQASGYFPLTYVTSIVHSAVSTFSLTKTLPTSSRFYSLQHSAVHQTHATAPHDMPTRGAYDCTDYRRTTV</sequence>
<dbReference type="Proteomes" id="UP000070544">
    <property type="component" value="Unassembled WGS sequence"/>
</dbReference>
<evidence type="ECO:0000256" key="2">
    <source>
        <dbReference type="PROSITE-ProRule" id="PRU00192"/>
    </source>
</evidence>
<dbReference type="SMART" id="SM00326">
    <property type="entry name" value="SH3"/>
    <property type="match status" value="1"/>
</dbReference>
<accession>A0A139AL90</accession>
<dbReference type="PROSITE" id="PS50002">
    <property type="entry name" value="SH3"/>
    <property type="match status" value="1"/>
</dbReference>
<protein>
    <recommendedName>
        <fullName evidence="3">SH3 domain-containing protein</fullName>
    </recommendedName>
</protein>
<gene>
    <name evidence="4" type="ORF">M427DRAFT_259069</name>
</gene>
<organism evidence="4 5">
    <name type="scientific">Gonapodya prolifera (strain JEL478)</name>
    <name type="common">Monoblepharis prolifera</name>
    <dbReference type="NCBI Taxonomy" id="1344416"/>
    <lineage>
        <taxon>Eukaryota</taxon>
        <taxon>Fungi</taxon>
        <taxon>Fungi incertae sedis</taxon>
        <taxon>Chytridiomycota</taxon>
        <taxon>Chytridiomycota incertae sedis</taxon>
        <taxon>Monoblepharidomycetes</taxon>
        <taxon>Monoblepharidales</taxon>
        <taxon>Gonapodyaceae</taxon>
        <taxon>Gonapodya</taxon>
    </lineage>
</organism>
<feature type="domain" description="SH3" evidence="3">
    <location>
        <begin position="1"/>
        <end position="58"/>
    </location>
</feature>
<dbReference type="Pfam" id="PF00018">
    <property type="entry name" value="SH3_1"/>
    <property type="match status" value="1"/>
</dbReference>
<reference evidence="4 5" key="1">
    <citation type="journal article" date="2015" name="Genome Biol. Evol.">
        <title>Phylogenomic analyses indicate that early fungi evolved digesting cell walls of algal ancestors of land plants.</title>
        <authorList>
            <person name="Chang Y."/>
            <person name="Wang S."/>
            <person name="Sekimoto S."/>
            <person name="Aerts A.L."/>
            <person name="Choi C."/>
            <person name="Clum A."/>
            <person name="LaButti K.M."/>
            <person name="Lindquist E.A."/>
            <person name="Yee Ngan C."/>
            <person name="Ohm R.A."/>
            <person name="Salamov A.A."/>
            <person name="Grigoriev I.V."/>
            <person name="Spatafora J.W."/>
            <person name="Berbee M.L."/>
        </authorList>
    </citation>
    <scope>NUCLEOTIDE SEQUENCE [LARGE SCALE GENOMIC DNA]</scope>
    <source>
        <strain evidence="4 5">JEL478</strain>
    </source>
</reference>
<dbReference type="EMBL" id="KQ965747">
    <property type="protein sequence ID" value="KXS17294.1"/>
    <property type="molecule type" value="Genomic_DNA"/>
</dbReference>
<dbReference type="InterPro" id="IPR001452">
    <property type="entry name" value="SH3_domain"/>
</dbReference>
<name>A0A139AL90_GONPJ</name>
<evidence type="ECO:0000259" key="3">
    <source>
        <dbReference type="PROSITE" id="PS50002"/>
    </source>
</evidence>
<keyword evidence="1 2" id="KW-0728">SH3 domain</keyword>
<proteinExistence type="predicted"/>
<dbReference type="InterPro" id="IPR036028">
    <property type="entry name" value="SH3-like_dom_sf"/>
</dbReference>
<evidence type="ECO:0000313" key="5">
    <source>
        <dbReference type="Proteomes" id="UP000070544"/>
    </source>
</evidence>
<evidence type="ECO:0000256" key="1">
    <source>
        <dbReference type="ARBA" id="ARBA00022443"/>
    </source>
</evidence>
<evidence type="ECO:0000313" key="4">
    <source>
        <dbReference type="EMBL" id="KXS17294.1"/>
    </source>
</evidence>
<dbReference type="OrthoDB" id="5340910at2759"/>
<dbReference type="AlphaFoldDB" id="A0A139AL90"/>
<dbReference type="Gene3D" id="2.30.30.40">
    <property type="entry name" value="SH3 Domains"/>
    <property type="match status" value="1"/>
</dbReference>
<dbReference type="SUPFAM" id="SSF50044">
    <property type="entry name" value="SH3-domain"/>
    <property type="match status" value="1"/>
</dbReference>